<feature type="domain" description="Helicase ATP-binding" evidence="19">
    <location>
        <begin position="255"/>
        <end position="484"/>
    </location>
</feature>
<evidence type="ECO:0000256" key="16">
    <source>
        <dbReference type="ARBA" id="ARBA00048954"/>
    </source>
</evidence>
<dbReference type="GO" id="GO:0006281">
    <property type="term" value="P:DNA repair"/>
    <property type="evidence" value="ECO:0007669"/>
    <property type="project" value="UniProtKB-KW"/>
</dbReference>
<dbReference type="EMBL" id="FNAF01000002">
    <property type="protein sequence ID" value="SDD32462.1"/>
    <property type="molecule type" value="Genomic_DNA"/>
</dbReference>
<comment type="cofactor">
    <cofactor evidence="1">
        <name>[4Fe-4S] cluster</name>
        <dbReference type="ChEBI" id="CHEBI:49883"/>
    </cofactor>
</comment>
<dbReference type="OrthoDB" id="9803913at2"/>
<evidence type="ECO:0000256" key="6">
    <source>
        <dbReference type="ARBA" id="ARBA00022763"/>
    </source>
</evidence>
<organism evidence="21 22">
    <name type="scientific">Peptococcus niger</name>
    <dbReference type="NCBI Taxonomy" id="2741"/>
    <lineage>
        <taxon>Bacteria</taxon>
        <taxon>Bacillati</taxon>
        <taxon>Bacillota</taxon>
        <taxon>Clostridia</taxon>
        <taxon>Eubacteriales</taxon>
        <taxon>Peptococcaceae</taxon>
        <taxon>Peptococcus</taxon>
    </lineage>
</organism>
<evidence type="ECO:0000256" key="4">
    <source>
        <dbReference type="ARBA" id="ARBA00022723"/>
    </source>
</evidence>
<dbReference type="CDD" id="cd06127">
    <property type="entry name" value="DEDDh"/>
    <property type="match status" value="1"/>
</dbReference>
<feature type="domain" description="Helicase ATP-binding" evidence="20">
    <location>
        <begin position="233"/>
        <end position="497"/>
    </location>
</feature>
<comment type="function">
    <text evidence="17">3'-5' exonuclease.</text>
</comment>
<dbReference type="EC" id="3.1.-.-" evidence="17"/>
<keyword evidence="10 17" id="KW-0067">ATP-binding</keyword>
<dbReference type="InterPro" id="IPR036397">
    <property type="entry name" value="RNaseH_sf"/>
</dbReference>
<dbReference type="SMART" id="SM00491">
    <property type="entry name" value="HELICc2"/>
    <property type="match status" value="1"/>
</dbReference>
<comment type="catalytic activity">
    <reaction evidence="16">
        <text>ATP + H2O = ADP + phosphate + H(+)</text>
        <dbReference type="Rhea" id="RHEA:13065"/>
        <dbReference type="ChEBI" id="CHEBI:15377"/>
        <dbReference type="ChEBI" id="CHEBI:15378"/>
        <dbReference type="ChEBI" id="CHEBI:30616"/>
        <dbReference type="ChEBI" id="CHEBI:43474"/>
        <dbReference type="ChEBI" id="CHEBI:456216"/>
        <dbReference type="EC" id="5.6.2.3"/>
    </reaction>
</comment>
<keyword evidence="14" id="KW-0234">DNA repair</keyword>
<dbReference type="InterPro" id="IPR006054">
    <property type="entry name" value="DnaQ"/>
</dbReference>
<evidence type="ECO:0000256" key="17">
    <source>
        <dbReference type="HAMAP-Rule" id="MF_02206"/>
    </source>
</evidence>
<keyword evidence="2" id="KW-0004">4Fe-4S</keyword>
<dbReference type="GO" id="GO:0003887">
    <property type="term" value="F:DNA-directed DNA polymerase activity"/>
    <property type="evidence" value="ECO:0007669"/>
    <property type="project" value="InterPro"/>
</dbReference>
<dbReference type="Gene3D" id="3.30.420.10">
    <property type="entry name" value="Ribonuclease H-like superfamily/Ribonuclease H"/>
    <property type="match status" value="1"/>
</dbReference>
<dbReference type="InterPro" id="IPR014013">
    <property type="entry name" value="Helic_SF1/SF2_ATP-bd_DinG/Rad3"/>
</dbReference>
<keyword evidence="5 17" id="KW-0547">Nucleotide-binding</keyword>
<keyword evidence="18" id="KW-0175">Coiled coil</keyword>
<evidence type="ECO:0000256" key="1">
    <source>
        <dbReference type="ARBA" id="ARBA00001966"/>
    </source>
</evidence>
<dbReference type="InterPro" id="IPR006310">
    <property type="entry name" value="DinG"/>
</dbReference>
<evidence type="ECO:0000256" key="11">
    <source>
        <dbReference type="ARBA" id="ARBA00023004"/>
    </source>
</evidence>
<dbReference type="SMART" id="SM00487">
    <property type="entry name" value="DEXDc"/>
    <property type="match status" value="1"/>
</dbReference>
<dbReference type="InterPro" id="IPR045028">
    <property type="entry name" value="DinG/Rad3-like"/>
</dbReference>
<dbReference type="InterPro" id="IPR012337">
    <property type="entry name" value="RNaseH-like_sf"/>
</dbReference>
<dbReference type="Pfam" id="PF00929">
    <property type="entry name" value="RNase_T"/>
    <property type="match status" value="1"/>
</dbReference>
<dbReference type="HAMAP" id="MF_02206">
    <property type="entry name" value="DinG_exonucl"/>
    <property type="match status" value="1"/>
</dbReference>
<dbReference type="Pfam" id="PF06733">
    <property type="entry name" value="DEAD_2"/>
    <property type="match status" value="1"/>
</dbReference>
<evidence type="ECO:0000256" key="9">
    <source>
        <dbReference type="ARBA" id="ARBA00022839"/>
    </source>
</evidence>
<keyword evidence="13" id="KW-0238">DNA-binding</keyword>
<dbReference type="GO" id="GO:0043139">
    <property type="term" value="F:5'-3' DNA helicase activity"/>
    <property type="evidence" value="ECO:0007669"/>
    <property type="project" value="UniProtKB-EC"/>
</dbReference>
<dbReference type="InterPro" id="IPR006555">
    <property type="entry name" value="ATP-dep_Helicase_C"/>
</dbReference>
<dbReference type="GO" id="GO:0016887">
    <property type="term" value="F:ATP hydrolysis activity"/>
    <property type="evidence" value="ECO:0007669"/>
    <property type="project" value="RHEA"/>
</dbReference>
<dbReference type="AlphaFoldDB" id="A0A1G6TTG8"/>
<evidence type="ECO:0000256" key="14">
    <source>
        <dbReference type="ARBA" id="ARBA00023204"/>
    </source>
</evidence>
<dbReference type="InterPro" id="IPR006554">
    <property type="entry name" value="Helicase-like_DEXD_c2"/>
</dbReference>
<keyword evidence="6" id="KW-0227">DNA damage</keyword>
<dbReference type="GO" id="GO:0008408">
    <property type="term" value="F:3'-5' exonuclease activity"/>
    <property type="evidence" value="ECO:0007669"/>
    <property type="project" value="UniProtKB-UniRule"/>
</dbReference>
<reference evidence="21 22" key="1">
    <citation type="submission" date="2016-10" db="EMBL/GenBank/DDBJ databases">
        <authorList>
            <person name="de Groot N.N."/>
        </authorList>
    </citation>
    <scope>NUCLEOTIDE SEQUENCE [LARGE SCALE GENOMIC DNA]</scope>
    <source>
        <strain evidence="21 22">DSM 20475</strain>
    </source>
</reference>
<protein>
    <recommendedName>
        <fullName evidence="17">3'-5' exonuclease DinG</fullName>
        <ecNumber evidence="17">3.1.-.-</ecNumber>
    </recommendedName>
</protein>
<dbReference type="Pfam" id="PF00270">
    <property type="entry name" value="DEAD"/>
    <property type="match status" value="1"/>
</dbReference>
<dbReference type="SMART" id="SM00488">
    <property type="entry name" value="DEXDc2"/>
    <property type="match status" value="1"/>
</dbReference>
<feature type="short sequence motif" description="DEAH box" evidence="17">
    <location>
        <begin position="448"/>
        <end position="451"/>
    </location>
</feature>
<proteinExistence type="inferred from homology"/>
<dbReference type="GO" id="GO:0046872">
    <property type="term" value="F:metal ion binding"/>
    <property type="evidence" value="ECO:0007669"/>
    <property type="project" value="UniProtKB-KW"/>
</dbReference>
<dbReference type="PANTHER" id="PTHR11472">
    <property type="entry name" value="DNA REPAIR DEAD HELICASE RAD3/XP-D SUBFAMILY MEMBER"/>
    <property type="match status" value="1"/>
</dbReference>
<dbReference type="InterPro" id="IPR011545">
    <property type="entry name" value="DEAD/DEAH_box_helicase_dom"/>
</dbReference>
<keyword evidence="12" id="KW-0411">Iron-sulfur</keyword>
<dbReference type="Pfam" id="PF13307">
    <property type="entry name" value="Helicase_C_2"/>
    <property type="match status" value="1"/>
</dbReference>
<dbReference type="PANTHER" id="PTHR11472:SF34">
    <property type="entry name" value="REGULATOR OF TELOMERE ELONGATION HELICASE 1"/>
    <property type="match status" value="1"/>
</dbReference>
<evidence type="ECO:0000313" key="22">
    <source>
        <dbReference type="Proteomes" id="UP000198995"/>
    </source>
</evidence>
<evidence type="ECO:0000259" key="19">
    <source>
        <dbReference type="PROSITE" id="PS51192"/>
    </source>
</evidence>
<evidence type="ECO:0000256" key="13">
    <source>
        <dbReference type="ARBA" id="ARBA00023125"/>
    </source>
</evidence>
<keyword evidence="4" id="KW-0479">Metal-binding</keyword>
<dbReference type="NCBIfam" id="TIGR00573">
    <property type="entry name" value="dnaq"/>
    <property type="match status" value="1"/>
</dbReference>
<dbReference type="GO" id="GO:0005524">
    <property type="term" value="F:ATP binding"/>
    <property type="evidence" value="ECO:0007669"/>
    <property type="project" value="UniProtKB-UniRule"/>
</dbReference>
<gene>
    <name evidence="17" type="primary">dinG</name>
    <name evidence="21" type="ORF">SAMN04489866_102237</name>
</gene>
<sequence length="921" mass="103652">MITGFDRYVALDLETTGLEQDAEIIEIGLVFVNGDKIVDQWQRFVKPTKPLPREITRLTGITPRMLEDAPAWEDICDEVAEKLEGRLLLAHNAPFDRARLNYAFGRDLPNDWLDSHDIAKLFMPSLTSYKLVAIAADLGVEDPGHHRALNDAYVAAAVTQRLYAEILRTDPFVLQDMANVLAVNTPLRRLLEAAVPLCCPAEPKPEALPDWHTAGTPQLDFAHAADFFAADGLMAAAHQAYEERPEQSAMLSAISKALETRRHAIIEAGTGTGKSFAYLVPALLWSYENDSHLIVSTATITLQEQLYRQDIPFLRKALGFPFEATISKGRSNYLCRRRFLQSLKNVDNLADTERIFLAALIRHLETDPTGDKERLNFNKLEHQYWQGVAATADTCLNRRCPHFNDCYYFNNRRAAEKSQVIIVNHSLLLQDLKHDGGILPQYDQVIIDEAHHLEDEATRQWTDTIDLELLRKSMAALKRPQGILNRLKVKAQSAPELVFDTVEIDSRVTELRQDAEDLENRLKALIAHSAGLPELQRVSDKRLTDKVRHQAWWQDLAGELSTLLNLLTAFTRTGNRLLDRVREAEDLEGIARELLFSLDTFKEALTQLETLLSGENTDYVHWLKSIDAGWGKNLLLYSARIDIAPLLKEGLFNAKDSVILTSATLAVNRQLTFTAEKYLLDPESYVSFICAAPFDYAHQSLIAIPTDHPDYSKVSDMDYSYNVARDLAALIPAVDGDMLVLFTSYAMLNRVYFALKKDRNLKDYTILGHGQDGNRSSIIATMQRKRKTVVLGASSFWEGVDVPGAHLRTVVIAKLPFAPPTMPVESARSERLEAQGKSAFAKLSLPHAILRFRQGAGRLIRSGRDHGAIVILDNRLLNKNYGRQFIGSLPEQPLITADMAEICSQLNTWLKENTDYIKNRP</sequence>
<evidence type="ECO:0000259" key="20">
    <source>
        <dbReference type="PROSITE" id="PS51193"/>
    </source>
</evidence>
<dbReference type="GO" id="GO:0051539">
    <property type="term" value="F:4 iron, 4 sulfur cluster binding"/>
    <property type="evidence" value="ECO:0007669"/>
    <property type="project" value="UniProtKB-KW"/>
</dbReference>
<keyword evidence="11" id="KW-0408">Iron</keyword>
<evidence type="ECO:0000313" key="21">
    <source>
        <dbReference type="EMBL" id="SDD32462.1"/>
    </source>
</evidence>
<accession>A0A1G6TTG8</accession>
<dbReference type="PROSITE" id="PS51193">
    <property type="entry name" value="HELICASE_ATP_BIND_2"/>
    <property type="match status" value="1"/>
</dbReference>
<feature type="binding site" evidence="17">
    <location>
        <begin position="268"/>
        <end position="275"/>
    </location>
    <ligand>
        <name>ATP</name>
        <dbReference type="ChEBI" id="CHEBI:30616"/>
    </ligand>
</feature>
<comment type="similarity">
    <text evidence="17">Belongs to the helicase family. DinG subfamily. Type 2 sub-subfamily.</text>
</comment>
<keyword evidence="15" id="KW-0413">Isomerase</keyword>
<dbReference type="SUPFAM" id="SSF52540">
    <property type="entry name" value="P-loop containing nucleoside triphosphate hydrolases"/>
    <property type="match status" value="1"/>
</dbReference>
<dbReference type="SUPFAM" id="SSF53098">
    <property type="entry name" value="Ribonuclease H-like"/>
    <property type="match status" value="1"/>
</dbReference>
<name>A0A1G6TTG8_PEPNI</name>
<dbReference type="STRING" id="2741.SAMN04489866_102237"/>
<evidence type="ECO:0000256" key="7">
    <source>
        <dbReference type="ARBA" id="ARBA00022801"/>
    </source>
</evidence>
<evidence type="ECO:0000256" key="18">
    <source>
        <dbReference type="SAM" id="Coils"/>
    </source>
</evidence>
<dbReference type="InterPro" id="IPR014001">
    <property type="entry name" value="Helicase_ATP-bd"/>
</dbReference>
<dbReference type="SMART" id="SM00479">
    <property type="entry name" value="EXOIII"/>
    <property type="match status" value="1"/>
</dbReference>
<dbReference type="FunFam" id="3.30.420.10:FF:000045">
    <property type="entry name" value="3'-5' exonuclease DinG"/>
    <property type="match status" value="1"/>
</dbReference>
<evidence type="ECO:0000256" key="12">
    <source>
        <dbReference type="ARBA" id="ARBA00023014"/>
    </source>
</evidence>
<evidence type="ECO:0000256" key="3">
    <source>
        <dbReference type="ARBA" id="ARBA00022722"/>
    </source>
</evidence>
<keyword evidence="3 17" id="KW-0540">Nuclease</keyword>
<dbReference type="InterPro" id="IPR010614">
    <property type="entry name" value="RAD3-like_helicase_DEAD"/>
</dbReference>
<dbReference type="Gene3D" id="3.40.50.300">
    <property type="entry name" value="P-loop containing nucleotide triphosphate hydrolases"/>
    <property type="match status" value="2"/>
</dbReference>
<evidence type="ECO:0000256" key="8">
    <source>
        <dbReference type="ARBA" id="ARBA00022806"/>
    </source>
</evidence>
<dbReference type="InterPro" id="IPR013520">
    <property type="entry name" value="Ribonucl_H"/>
</dbReference>
<evidence type="ECO:0000256" key="10">
    <source>
        <dbReference type="ARBA" id="ARBA00022840"/>
    </source>
</evidence>
<keyword evidence="7 17" id="KW-0378">Hydrolase</keyword>
<dbReference type="InterPro" id="IPR027417">
    <property type="entry name" value="P-loop_NTPase"/>
</dbReference>
<dbReference type="GO" id="GO:0006260">
    <property type="term" value="P:DNA replication"/>
    <property type="evidence" value="ECO:0007669"/>
    <property type="project" value="InterPro"/>
</dbReference>
<keyword evidence="8 21" id="KW-0347">Helicase</keyword>
<feature type="coiled-coil region" evidence="18">
    <location>
        <begin position="501"/>
        <end position="528"/>
    </location>
</feature>
<dbReference type="PROSITE" id="PS51192">
    <property type="entry name" value="HELICASE_ATP_BIND_1"/>
    <property type="match status" value="1"/>
</dbReference>
<evidence type="ECO:0000256" key="5">
    <source>
        <dbReference type="ARBA" id="ARBA00022741"/>
    </source>
</evidence>
<evidence type="ECO:0000256" key="2">
    <source>
        <dbReference type="ARBA" id="ARBA00022485"/>
    </source>
</evidence>
<dbReference type="GO" id="GO:0003677">
    <property type="term" value="F:DNA binding"/>
    <property type="evidence" value="ECO:0007669"/>
    <property type="project" value="UniProtKB-KW"/>
</dbReference>
<dbReference type="RefSeq" id="WP_091791240.1">
    <property type="nucleotide sequence ID" value="NZ_FNAF01000002.1"/>
</dbReference>
<keyword evidence="9 17" id="KW-0269">Exonuclease</keyword>
<dbReference type="Proteomes" id="UP000198995">
    <property type="component" value="Unassembled WGS sequence"/>
</dbReference>
<keyword evidence="22" id="KW-1185">Reference proteome</keyword>
<evidence type="ECO:0000256" key="15">
    <source>
        <dbReference type="ARBA" id="ARBA00023235"/>
    </source>
</evidence>